<reference evidence="1" key="1">
    <citation type="journal article" date="2015" name="BMC Genomics">
        <title>Transcriptome profiling of a Rhizobium leguminosarum bv. trifolii rosR mutant reveals the role of the transcriptional regulator RosR in motility, synthesis of cell-surface components, and other cellular processes.</title>
        <authorList>
            <person name="Rachwal K."/>
            <person name="Matczynska E."/>
            <person name="Janczarek M."/>
        </authorList>
    </citation>
    <scope>NUCLEOTIDE SEQUENCE</scope>
    <source>
        <strain evidence="1">Rt24.2</strain>
    </source>
</reference>
<protein>
    <submittedName>
        <fullName evidence="1">Uncharacterized protein</fullName>
    </submittedName>
</protein>
<dbReference type="AlphaFoldDB" id="A0A1C9I1A7"/>
<reference evidence="1" key="2">
    <citation type="journal article" date="2016" name="Front. Microbiol.">
        <title>The Regulatory Protein RosR Affects Rhizobium leguminosarum bv. trifolii Protein Profiles, Cell Surface Properties, and Symbiosis with Clover.</title>
        <authorList>
            <person name="Rachwal K."/>
            <person name="Boguszewska A."/>
            <person name="Kopcinska J."/>
            <person name="Karas M."/>
            <person name="Tchorzewski M."/>
            <person name="Janczarek M."/>
        </authorList>
    </citation>
    <scope>NUCLEOTIDE SEQUENCE</scope>
    <source>
        <strain evidence="1">Rt24.2</strain>
    </source>
</reference>
<organism evidence="1">
    <name type="scientific">Rhizobium leguminosarum bv. trifolii</name>
    <dbReference type="NCBI Taxonomy" id="386"/>
    <lineage>
        <taxon>Bacteria</taxon>
        <taxon>Pseudomonadati</taxon>
        <taxon>Pseudomonadota</taxon>
        <taxon>Alphaproteobacteria</taxon>
        <taxon>Hyphomicrobiales</taxon>
        <taxon>Rhizobiaceae</taxon>
        <taxon>Rhizobium/Agrobacterium group</taxon>
        <taxon>Rhizobium</taxon>
    </lineage>
</organism>
<accession>A0A1C9I1A7</accession>
<dbReference type="EMBL" id="KX490415">
    <property type="protein sequence ID" value="AOO92779.1"/>
    <property type="molecule type" value="Genomic_DNA"/>
</dbReference>
<sequence>MRSPDPGILLLANIGEATLKRRVVGWVFLLAAGAGVLPAGTGDAGGVPFSATETVPDYTASMTVREVYHKPEEYPRSVLHHDGWTRVEEIIGNETRIAYGSALDNVVLWANRTGDEDFTSVVIDKTKPRQARETGDAESQAGEACKWSEITRKGSQDGPIWLSCLSGDGIEIGEKVLFKSKELVADTRLVRLERKPVADSEVRPPKRLFDPEFWLKPLRDYPDRPAARVDFEATMPGINSDLRILRHYPWQAEERRGKDGSVLFTVWNDLENQGINVIYSKREYSLQAFRSPLDPARPFNQFDAERGQADMKRRDNHLGESCAWFNMTPDSADAGRMECLTPDGVPLKVEAWAWGGDGEIYTAVELKRRPVDLKEMLPPRELIEPSAWGFTVDD</sequence>
<evidence type="ECO:0000313" key="1">
    <source>
        <dbReference type="EMBL" id="AOO92779.1"/>
    </source>
</evidence>
<name>A0A1C9I1A7_RHILT</name>
<proteinExistence type="predicted"/>